<dbReference type="AlphaFoldDB" id="A0A0M3ICI7"/>
<dbReference type="WBParaSite" id="ALUE_0001560401-mRNA-1">
    <property type="protein sequence ID" value="ALUE_0001560401-mRNA-1"/>
    <property type="gene ID" value="ALUE_0001560401"/>
</dbReference>
<sequence length="188" mass="21240">MREARRSEAALSGRMKVRKVVTLLRVVNAWRHISSRLPSLASIVTILSRSNANSPTLDEQKEPDLRSPTYTSSGNFGRLREFTDEESNMCLLLNRVVDMENPERHIVYLTVSLFVTFLCNKKTAGDEKATAKKQSVLVRHFNTLIGYSNSEKCFTIPPRRLRRSAVCNAFLCGLPEILDSKLVIANQV</sequence>
<protein>
    <submittedName>
        <fullName evidence="2">Uncharacterized protein</fullName>
    </submittedName>
</protein>
<organism evidence="1 2">
    <name type="scientific">Ascaris lumbricoides</name>
    <name type="common">Giant roundworm</name>
    <dbReference type="NCBI Taxonomy" id="6252"/>
    <lineage>
        <taxon>Eukaryota</taxon>
        <taxon>Metazoa</taxon>
        <taxon>Ecdysozoa</taxon>
        <taxon>Nematoda</taxon>
        <taxon>Chromadorea</taxon>
        <taxon>Rhabditida</taxon>
        <taxon>Spirurina</taxon>
        <taxon>Ascaridomorpha</taxon>
        <taxon>Ascaridoidea</taxon>
        <taxon>Ascarididae</taxon>
        <taxon>Ascaris</taxon>
    </lineage>
</organism>
<dbReference type="InterPro" id="IPR024855">
    <property type="entry name" value="UNC79"/>
</dbReference>
<accession>A0A0M3ICI7</accession>
<evidence type="ECO:0000313" key="1">
    <source>
        <dbReference type="Proteomes" id="UP000036681"/>
    </source>
</evidence>
<keyword evidence="1" id="KW-1185">Reference proteome</keyword>
<name>A0A0M3ICI7_ASCLU</name>
<dbReference type="PANTHER" id="PTHR21696">
    <property type="entry name" value="PROTEIN UNC-79 HOMOLOG"/>
    <property type="match status" value="1"/>
</dbReference>
<evidence type="ECO:0000313" key="2">
    <source>
        <dbReference type="WBParaSite" id="ALUE_0001560401-mRNA-1"/>
    </source>
</evidence>
<dbReference type="Proteomes" id="UP000036681">
    <property type="component" value="Unplaced"/>
</dbReference>
<reference evidence="2" key="1">
    <citation type="submission" date="2017-02" db="UniProtKB">
        <authorList>
            <consortium name="WormBaseParasite"/>
        </authorList>
    </citation>
    <scope>IDENTIFICATION</scope>
</reference>
<dbReference type="PANTHER" id="PTHR21696:SF2">
    <property type="entry name" value="PROTEIN UNC-79 HOMOLOG"/>
    <property type="match status" value="1"/>
</dbReference>
<proteinExistence type="predicted"/>